<dbReference type="InterPro" id="IPR045055">
    <property type="entry name" value="DNA2/NAM7-like"/>
</dbReference>
<keyword evidence="4" id="KW-1185">Reference proteome</keyword>
<proteinExistence type="predicted"/>
<evidence type="ECO:0000259" key="2">
    <source>
        <dbReference type="Pfam" id="PF13087"/>
    </source>
</evidence>
<sequence>MAHKSKWNLNVSKQNVLSYYRDCYKEDSADLNLWDLSKLKKQDCHVLEGRDDLGSDFLPRLPISQQFAEPMMKRVEVYQRERVLLYVRFILVGKLEIKGEIKQVVSPILFNEAVIEKDNDDDYYFSVIDSQPEINESLTQLLMPEGELLDDTADIQSPYFWTSILKQSPIELNLLTLLNYPELANFEEIKTALKSSTVTLLPASILVFVERSASSRGVLHELEEITDSATLSPPINALVAGYEMSISTKELKYDYLPGLLSAPQKKVISIAANAHLGCVSGPPGTGKSYTIAAVAAEHMARGESVLIVANNDPALDVIADKLNENFALSDVSIRAGQKAFLKKLKDYIADLLSGYLADEQEKAPAIFESELKEHNALLDDLEQRFNKFCRKAIIRGQRLKKLEDKDMRWLSNLYIKWAQRSIKQLARQWSALDKINDQQTSRELLASRYLTALKNNNLRTLVNTQRKSLQAFNQAIRSRTSKRQFELFDNIEYSSLLAAFPVWLVSLNSLYRVLPLKPQMFDLVIIDEATQCNISSCLPALYRAKRALVVGDTKQLRHYSFLAKSKETQLRAKNHLSLSSEGVVSYRDNSILDLTLNALNSDQQLAFLDEHFRSKPELIHFSNAHFYQAKLKVMQHRPCTSSGHLFIHRVNGERDKNGVNQLEASAIIACIKQQMSDDRDSGMYHSIGVVSPFRSQADFIAKQIGANFSEAEIIRHKLRAATPFGFQGEERDIMLISFAVDNDAKRAAVYLNKADVFNVTITRARQAQHLFLSIDETQLPEQYLLRRYLGSITEFSAVHTRLSDIDDFQRDVIQELTKLKIETWSGYAVAGTEVDILCRYNGQYLAIDLIGYPGPWADFFELDTYKLFSRAKIEMLPISYGLWVVDKDTCIQAIVSRLQKRANTA</sequence>
<dbReference type="InterPro" id="IPR041679">
    <property type="entry name" value="DNA2/NAM7-like_C"/>
</dbReference>
<dbReference type="Gene3D" id="3.40.50.300">
    <property type="entry name" value="P-loop containing nucleotide triphosphate hydrolases"/>
    <property type="match status" value="2"/>
</dbReference>
<dbReference type="SUPFAM" id="SSF52540">
    <property type="entry name" value="P-loop containing nucleoside triphosphate hydrolases"/>
    <property type="match status" value="1"/>
</dbReference>
<dbReference type="Proteomes" id="UP000707245">
    <property type="component" value="Unassembled WGS sequence"/>
</dbReference>
<keyword evidence="3" id="KW-0347">Helicase</keyword>
<dbReference type="InterPro" id="IPR027417">
    <property type="entry name" value="P-loop_NTPase"/>
</dbReference>
<dbReference type="InterPro" id="IPR041677">
    <property type="entry name" value="DNA2/NAM7_AAA_11"/>
</dbReference>
<accession>A0ABR9FR07</accession>
<keyword evidence="3" id="KW-0067">ATP-binding</keyword>
<dbReference type="Pfam" id="PF13086">
    <property type="entry name" value="AAA_11"/>
    <property type="match status" value="1"/>
</dbReference>
<evidence type="ECO:0000313" key="4">
    <source>
        <dbReference type="Proteomes" id="UP000707245"/>
    </source>
</evidence>
<comment type="caution">
    <text evidence="3">The sequence shown here is derived from an EMBL/GenBank/DDBJ whole genome shotgun (WGS) entry which is preliminary data.</text>
</comment>
<feature type="domain" description="DNA2/NAM7 helicase helicase" evidence="1">
    <location>
        <begin position="262"/>
        <end position="556"/>
    </location>
</feature>
<feature type="domain" description="DNA2/NAM7 helicase-like C-terminal" evidence="2">
    <location>
        <begin position="602"/>
        <end position="767"/>
    </location>
</feature>
<keyword evidence="3" id="KW-0547">Nucleotide-binding</keyword>
<dbReference type="Pfam" id="PF13087">
    <property type="entry name" value="AAA_12"/>
    <property type="match status" value="1"/>
</dbReference>
<evidence type="ECO:0000259" key="1">
    <source>
        <dbReference type="Pfam" id="PF13086"/>
    </source>
</evidence>
<organism evidence="3 4">
    <name type="scientific">Pseudoalteromonas prydzensis</name>
    <dbReference type="NCBI Taxonomy" id="182141"/>
    <lineage>
        <taxon>Bacteria</taxon>
        <taxon>Pseudomonadati</taxon>
        <taxon>Pseudomonadota</taxon>
        <taxon>Gammaproteobacteria</taxon>
        <taxon>Alteromonadales</taxon>
        <taxon>Pseudoalteromonadaceae</taxon>
        <taxon>Pseudoalteromonas</taxon>
    </lineage>
</organism>
<dbReference type="InterPro" id="IPR047187">
    <property type="entry name" value="SF1_C_Upf1"/>
</dbReference>
<dbReference type="PANTHER" id="PTHR10887">
    <property type="entry name" value="DNA2/NAM7 HELICASE FAMILY"/>
    <property type="match status" value="1"/>
</dbReference>
<gene>
    <name evidence="3" type="ORF">EI167_17685</name>
</gene>
<protein>
    <submittedName>
        <fullName evidence="3">DNA2/NAM7 family helicase</fullName>
    </submittedName>
</protein>
<dbReference type="PANTHER" id="PTHR10887:SF495">
    <property type="entry name" value="HELICASE SENATAXIN ISOFORM X1-RELATED"/>
    <property type="match status" value="1"/>
</dbReference>
<evidence type="ECO:0000313" key="3">
    <source>
        <dbReference type="EMBL" id="MBE0459235.1"/>
    </source>
</evidence>
<dbReference type="GO" id="GO:0004386">
    <property type="term" value="F:helicase activity"/>
    <property type="evidence" value="ECO:0007669"/>
    <property type="project" value="UniProtKB-KW"/>
</dbReference>
<dbReference type="CDD" id="cd18808">
    <property type="entry name" value="SF1_C_Upf1"/>
    <property type="match status" value="1"/>
</dbReference>
<reference evidence="3 4" key="1">
    <citation type="submission" date="2020-07" db="EMBL/GenBank/DDBJ databases">
        <title>Halophilic bacteria isolated from french cheeses.</title>
        <authorList>
            <person name="Kothe C.I."/>
            <person name="Farah-Kraiem B."/>
            <person name="Renault P."/>
            <person name="Dridi B."/>
        </authorList>
    </citation>
    <scope>NUCLEOTIDE SEQUENCE [LARGE SCALE GENOMIC DNA]</scope>
    <source>
        <strain evidence="3 4">FME14</strain>
    </source>
</reference>
<dbReference type="EMBL" id="RRZA01000068">
    <property type="protein sequence ID" value="MBE0459235.1"/>
    <property type="molecule type" value="Genomic_DNA"/>
</dbReference>
<keyword evidence="3" id="KW-0378">Hydrolase</keyword>
<name>A0ABR9FR07_9GAMM</name>